<dbReference type="InterPro" id="IPR041373">
    <property type="entry name" value="RT_RNaseH"/>
</dbReference>
<proteinExistence type="predicted"/>
<dbReference type="PANTHER" id="PTHR48475">
    <property type="entry name" value="RIBONUCLEASE H"/>
    <property type="match status" value="1"/>
</dbReference>
<keyword evidence="1" id="KW-0808">Transferase</keyword>
<dbReference type="SUPFAM" id="SSF56672">
    <property type="entry name" value="DNA/RNA polymerases"/>
    <property type="match status" value="1"/>
</dbReference>
<organism evidence="8 9">
    <name type="scientific">Taxus chinensis</name>
    <name type="common">Chinese yew</name>
    <name type="synonym">Taxus wallichiana var. chinensis</name>
    <dbReference type="NCBI Taxonomy" id="29808"/>
    <lineage>
        <taxon>Eukaryota</taxon>
        <taxon>Viridiplantae</taxon>
        <taxon>Streptophyta</taxon>
        <taxon>Embryophyta</taxon>
        <taxon>Tracheophyta</taxon>
        <taxon>Spermatophyta</taxon>
        <taxon>Pinopsida</taxon>
        <taxon>Pinidae</taxon>
        <taxon>Conifers II</taxon>
        <taxon>Cupressales</taxon>
        <taxon>Taxaceae</taxon>
        <taxon>Taxus</taxon>
    </lineage>
</organism>
<dbReference type="OMA" id="HIMAHME"/>
<keyword evidence="6" id="KW-0695">RNA-directed DNA polymerase</keyword>
<comment type="caution">
    <text evidence="8">The sequence shown here is derived from an EMBL/GenBank/DDBJ whole genome shotgun (WGS) entry which is preliminary data.</text>
</comment>
<dbReference type="PANTHER" id="PTHR48475:SF1">
    <property type="entry name" value="RNASE H TYPE-1 DOMAIN-CONTAINING PROTEIN"/>
    <property type="match status" value="1"/>
</dbReference>
<evidence type="ECO:0000256" key="5">
    <source>
        <dbReference type="ARBA" id="ARBA00022801"/>
    </source>
</evidence>
<dbReference type="EMBL" id="JAHRHJ020000009">
    <property type="protein sequence ID" value="KAH9303406.1"/>
    <property type="molecule type" value="Genomic_DNA"/>
</dbReference>
<feature type="domain" description="RNase H type-1" evidence="7">
    <location>
        <begin position="159"/>
        <end position="215"/>
    </location>
</feature>
<dbReference type="GO" id="GO:0004523">
    <property type="term" value="F:RNA-DNA hybrid ribonuclease activity"/>
    <property type="evidence" value="ECO:0007669"/>
    <property type="project" value="InterPro"/>
</dbReference>
<evidence type="ECO:0000256" key="2">
    <source>
        <dbReference type="ARBA" id="ARBA00022695"/>
    </source>
</evidence>
<dbReference type="GO" id="GO:0003676">
    <property type="term" value="F:nucleic acid binding"/>
    <property type="evidence" value="ECO:0007669"/>
    <property type="project" value="InterPro"/>
</dbReference>
<evidence type="ECO:0000256" key="1">
    <source>
        <dbReference type="ARBA" id="ARBA00022679"/>
    </source>
</evidence>
<keyword evidence="9" id="KW-1185">Reference proteome</keyword>
<keyword evidence="3" id="KW-0540">Nuclease</keyword>
<dbReference type="Gene3D" id="3.30.420.10">
    <property type="entry name" value="Ribonuclease H-like superfamily/Ribonuclease H"/>
    <property type="match status" value="1"/>
</dbReference>
<keyword evidence="4" id="KW-0255">Endonuclease</keyword>
<gene>
    <name evidence="8" type="ORF">KI387_014989</name>
</gene>
<accession>A0AA38CP23</accession>
<evidence type="ECO:0000313" key="8">
    <source>
        <dbReference type="EMBL" id="KAH9303406.1"/>
    </source>
</evidence>
<keyword evidence="5" id="KW-0378">Hydrolase</keyword>
<keyword evidence="2" id="KW-0548">Nucleotidyltransferase</keyword>
<feature type="non-terminal residue" evidence="8">
    <location>
        <position position="1"/>
    </location>
</feature>
<dbReference type="Pfam" id="PF17917">
    <property type="entry name" value="RT_RNaseH"/>
    <property type="match status" value="1"/>
</dbReference>
<evidence type="ECO:0000259" key="7">
    <source>
        <dbReference type="PROSITE" id="PS50879"/>
    </source>
</evidence>
<dbReference type="GO" id="GO:0003964">
    <property type="term" value="F:RNA-directed DNA polymerase activity"/>
    <property type="evidence" value="ECO:0007669"/>
    <property type="project" value="UniProtKB-KW"/>
</dbReference>
<feature type="non-terminal residue" evidence="8">
    <location>
        <position position="215"/>
    </location>
</feature>
<dbReference type="Proteomes" id="UP000824469">
    <property type="component" value="Unassembled WGS sequence"/>
</dbReference>
<dbReference type="AlphaFoldDB" id="A0AA38CP23"/>
<dbReference type="InterPro" id="IPR043502">
    <property type="entry name" value="DNA/RNA_pol_sf"/>
</dbReference>
<reference evidence="8 9" key="1">
    <citation type="journal article" date="2021" name="Nat. Plants">
        <title>The Taxus genome provides insights into paclitaxel biosynthesis.</title>
        <authorList>
            <person name="Xiong X."/>
            <person name="Gou J."/>
            <person name="Liao Q."/>
            <person name="Li Y."/>
            <person name="Zhou Q."/>
            <person name="Bi G."/>
            <person name="Li C."/>
            <person name="Du R."/>
            <person name="Wang X."/>
            <person name="Sun T."/>
            <person name="Guo L."/>
            <person name="Liang H."/>
            <person name="Lu P."/>
            <person name="Wu Y."/>
            <person name="Zhang Z."/>
            <person name="Ro D.K."/>
            <person name="Shang Y."/>
            <person name="Huang S."/>
            <person name="Yan J."/>
        </authorList>
    </citation>
    <scope>NUCLEOTIDE SEQUENCE [LARGE SCALE GENOMIC DNA]</scope>
    <source>
        <strain evidence="8">Ta-2019</strain>
    </source>
</reference>
<dbReference type="InterPro" id="IPR036397">
    <property type="entry name" value="RNaseH_sf"/>
</dbReference>
<dbReference type="InterPro" id="IPR012337">
    <property type="entry name" value="RNaseH-like_sf"/>
</dbReference>
<protein>
    <recommendedName>
        <fullName evidence="7">RNase H type-1 domain-containing protein</fullName>
    </recommendedName>
</protein>
<name>A0AA38CP23_TAXCH</name>
<evidence type="ECO:0000256" key="6">
    <source>
        <dbReference type="ARBA" id="ARBA00022918"/>
    </source>
</evidence>
<dbReference type="SUPFAM" id="SSF53098">
    <property type="entry name" value="Ribonuclease H-like"/>
    <property type="match status" value="1"/>
</dbReference>
<evidence type="ECO:0000256" key="4">
    <source>
        <dbReference type="ARBA" id="ARBA00022759"/>
    </source>
</evidence>
<sequence length="215" mass="24542">PPVLIPPQDDHPFYHYLSATDHVVGAMLAHRDSEHQEQAVYYISRTLVDYETRYTHVENLCLALSFMATKLRHYLLNHKIFVITNVDPIHYMYAEPHLNQCIARWLMLLTDLNLEFVHQKSIKGQTIADQLAEAPLPGEQFTNFTFPDELIATLSLSKESYPMTLFFDGSKCQRGGGAGIVLIPLDAEPMPLSFWLNFPYTNNTAEYEALVLGLQ</sequence>
<dbReference type="InterPro" id="IPR002156">
    <property type="entry name" value="RNaseH_domain"/>
</dbReference>
<dbReference type="PROSITE" id="PS50879">
    <property type="entry name" value="RNASE_H_1"/>
    <property type="match status" value="1"/>
</dbReference>
<evidence type="ECO:0000313" key="9">
    <source>
        <dbReference type="Proteomes" id="UP000824469"/>
    </source>
</evidence>
<evidence type="ECO:0000256" key="3">
    <source>
        <dbReference type="ARBA" id="ARBA00022722"/>
    </source>
</evidence>